<evidence type="ECO:0000313" key="1">
    <source>
        <dbReference type="EMBL" id="AOQ24755.1"/>
    </source>
</evidence>
<sequence>MARLTVPNSLVDIEPTPIISNVSFNIGAYRRRYRKLESHKEKVLERLNKANFHFLYPHVQPVFVTDVLKLKDKEITPRQYGALIKKICLAEELGVHPDEIIIYNIWGAV</sequence>
<name>A0AAC9HJE6_NEOTH</name>
<dbReference type="Proteomes" id="UP000322283">
    <property type="component" value="Unassembled WGS sequence"/>
</dbReference>
<dbReference type="EMBL" id="VCDX01000001">
    <property type="protein sequence ID" value="TYL15707.1"/>
    <property type="molecule type" value="Genomic_DNA"/>
</dbReference>
<reference evidence="1 3" key="1">
    <citation type="submission" date="2016-08" db="EMBL/GenBank/DDBJ databases">
        <title>Moorella thermoacetica DSM 103132.</title>
        <authorList>
            <person name="Jendresen C.B."/>
            <person name="Redl S.M."/>
            <person name="Jensen T.O."/>
            <person name="Nielsen A.T."/>
        </authorList>
    </citation>
    <scope>NUCLEOTIDE SEQUENCE [LARGE SCALE GENOMIC DNA]</scope>
    <source>
        <strain evidence="1 3">DSM 103132</strain>
    </source>
</reference>
<proteinExistence type="predicted"/>
<organism evidence="1 3">
    <name type="scientific">Neomoorella thermoacetica</name>
    <name type="common">Clostridium thermoaceticum</name>
    <dbReference type="NCBI Taxonomy" id="1525"/>
    <lineage>
        <taxon>Bacteria</taxon>
        <taxon>Bacillati</taxon>
        <taxon>Bacillota</taxon>
        <taxon>Clostridia</taxon>
        <taxon>Neomoorellales</taxon>
        <taxon>Neomoorellaceae</taxon>
        <taxon>Neomoorella</taxon>
    </lineage>
</organism>
<evidence type="ECO:0000313" key="2">
    <source>
        <dbReference type="EMBL" id="TYL15707.1"/>
    </source>
</evidence>
<gene>
    <name evidence="1" type="ORF">Maut_02327</name>
    <name evidence="2" type="ORF">MTAT_04460</name>
</gene>
<dbReference type="RefSeq" id="WP_069590595.1">
    <property type="nucleotide sequence ID" value="NZ_CP017019.1"/>
</dbReference>
<reference evidence="2 4" key="2">
    <citation type="submission" date="2019-05" db="EMBL/GenBank/DDBJ databases">
        <title>Genome sequence of Moorella thermoacetica ATCC 33924.</title>
        <authorList>
            <person name="Poehlein A."/>
            <person name="Bengelsdorf F.R."/>
            <person name="Duerre P."/>
            <person name="Daniel R."/>
        </authorList>
    </citation>
    <scope>NUCLEOTIDE SEQUENCE [LARGE SCALE GENOMIC DNA]</scope>
    <source>
        <strain evidence="2 4">ATCC 33924</strain>
    </source>
</reference>
<dbReference type="Proteomes" id="UP000094598">
    <property type="component" value="Chromosome"/>
</dbReference>
<dbReference type="AlphaFoldDB" id="A0AAC9HJE6"/>
<keyword evidence="4" id="KW-1185">Reference proteome</keyword>
<dbReference type="EMBL" id="CP017019">
    <property type="protein sequence ID" value="AOQ24755.1"/>
    <property type="molecule type" value="Genomic_DNA"/>
</dbReference>
<accession>A0AAC9HJE6</accession>
<evidence type="ECO:0000313" key="4">
    <source>
        <dbReference type="Proteomes" id="UP000322283"/>
    </source>
</evidence>
<protein>
    <submittedName>
        <fullName evidence="1">Uncharacterized protein</fullName>
    </submittedName>
</protein>
<evidence type="ECO:0000313" key="3">
    <source>
        <dbReference type="Proteomes" id="UP000094598"/>
    </source>
</evidence>